<accession>A0A0C3E9B5</accession>
<name>A0A0C3E9B5_9AGAM</name>
<sequence>MPSEVRELVVNESQWTESMPACRSVSCFDREMGKKSMYMTTASRFMRVKLRSTWGHDQKYMSHYSNRKGVRM</sequence>
<keyword evidence="2" id="KW-1185">Reference proteome</keyword>
<gene>
    <name evidence="1" type="ORF">SCLCIDRAFT_1213064</name>
</gene>
<reference evidence="2" key="2">
    <citation type="submission" date="2015-01" db="EMBL/GenBank/DDBJ databases">
        <title>Evolutionary Origins and Diversification of the Mycorrhizal Mutualists.</title>
        <authorList>
            <consortium name="DOE Joint Genome Institute"/>
            <consortium name="Mycorrhizal Genomics Consortium"/>
            <person name="Kohler A."/>
            <person name="Kuo A."/>
            <person name="Nagy L.G."/>
            <person name="Floudas D."/>
            <person name="Copeland A."/>
            <person name="Barry K.W."/>
            <person name="Cichocki N."/>
            <person name="Veneault-Fourrey C."/>
            <person name="LaButti K."/>
            <person name="Lindquist E.A."/>
            <person name="Lipzen A."/>
            <person name="Lundell T."/>
            <person name="Morin E."/>
            <person name="Murat C."/>
            <person name="Riley R."/>
            <person name="Ohm R."/>
            <person name="Sun H."/>
            <person name="Tunlid A."/>
            <person name="Henrissat B."/>
            <person name="Grigoriev I.V."/>
            <person name="Hibbett D.S."/>
            <person name="Martin F."/>
        </authorList>
    </citation>
    <scope>NUCLEOTIDE SEQUENCE [LARGE SCALE GENOMIC DNA]</scope>
    <source>
        <strain evidence="2">Foug A</strain>
    </source>
</reference>
<evidence type="ECO:0000313" key="2">
    <source>
        <dbReference type="Proteomes" id="UP000053989"/>
    </source>
</evidence>
<protein>
    <submittedName>
        <fullName evidence="1">Uncharacterized protein</fullName>
    </submittedName>
</protein>
<dbReference type="Proteomes" id="UP000053989">
    <property type="component" value="Unassembled WGS sequence"/>
</dbReference>
<dbReference type="HOGENOM" id="CLU_2729331_0_0_1"/>
<feature type="non-terminal residue" evidence="1">
    <location>
        <position position="72"/>
    </location>
</feature>
<dbReference type="InParanoid" id="A0A0C3E9B5"/>
<organism evidence="1 2">
    <name type="scientific">Scleroderma citrinum Foug A</name>
    <dbReference type="NCBI Taxonomy" id="1036808"/>
    <lineage>
        <taxon>Eukaryota</taxon>
        <taxon>Fungi</taxon>
        <taxon>Dikarya</taxon>
        <taxon>Basidiomycota</taxon>
        <taxon>Agaricomycotina</taxon>
        <taxon>Agaricomycetes</taxon>
        <taxon>Agaricomycetidae</taxon>
        <taxon>Boletales</taxon>
        <taxon>Sclerodermatineae</taxon>
        <taxon>Sclerodermataceae</taxon>
        <taxon>Scleroderma</taxon>
    </lineage>
</organism>
<proteinExistence type="predicted"/>
<reference evidence="1 2" key="1">
    <citation type="submission" date="2014-04" db="EMBL/GenBank/DDBJ databases">
        <authorList>
            <consortium name="DOE Joint Genome Institute"/>
            <person name="Kuo A."/>
            <person name="Kohler A."/>
            <person name="Nagy L.G."/>
            <person name="Floudas D."/>
            <person name="Copeland A."/>
            <person name="Barry K.W."/>
            <person name="Cichocki N."/>
            <person name="Veneault-Fourrey C."/>
            <person name="LaButti K."/>
            <person name="Lindquist E.A."/>
            <person name="Lipzen A."/>
            <person name="Lundell T."/>
            <person name="Morin E."/>
            <person name="Murat C."/>
            <person name="Sun H."/>
            <person name="Tunlid A."/>
            <person name="Henrissat B."/>
            <person name="Grigoriev I.V."/>
            <person name="Hibbett D.S."/>
            <person name="Martin F."/>
            <person name="Nordberg H.P."/>
            <person name="Cantor M.N."/>
            <person name="Hua S.X."/>
        </authorList>
    </citation>
    <scope>NUCLEOTIDE SEQUENCE [LARGE SCALE GENOMIC DNA]</scope>
    <source>
        <strain evidence="1 2">Foug A</strain>
    </source>
</reference>
<evidence type="ECO:0000313" key="1">
    <source>
        <dbReference type="EMBL" id="KIM64541.1"/>
    </source>
</evidence>
<dbReference type="EMBL" id="KN822027">
    <property type="protein sequence ID" value="KIM64541.1"/>
    <property type="molecule type" value="Genomic_DNA"/>
</dbReference>
<dbReference type="AlphaFoldDB" id="A0A0C3E9B5"/>